<accession>A0A1W1YXU7</accession>
<organism evidence="3 4">
    <name type="scientific">Cellulophaga tyrosinoxydans</name>
    <dbReference type="NCBI Taxonomy" id="504486"/>
    <lineage>
        <taxon>Bacteria</taxon>
        <taxon>Pseudomonadati</taxon>
        <taxon>Bacteroidota</taxon>
        <taxon>Flavobacteriia</taxon>
        <taxon>Flavobacteriales</taxon>
        <taxon>Flavobacteriaceae</taxon>
        <taxon>Cellulophaga</taxon>
    </lineage>
</organism>
<dbReference type="EMBL" id="FWXO01000001">
    <property type="protein sequence ID" value="SMC40954.1"/>
    <property type="molecule type" value="Genomic_DNA"/>
</dbReference>
<feature type="modified residue" description="4-aspartylphosphate" evidence="1">
    <location>
        <position position="59"/>
    </location>
</feature>
<evidence type="ECO:0000313" key="4">
    <source>
        <dbReference type="Proteomes" id="UP000192360"/>
    </source>
</evidence>
<dbReference type="Proteomes" id="UP000192360">
    <property type="component" value="Unassembled WGS sequence"/>
</dbReference>
<gene>
    <name evidence="3" type="ORF">SAMN05660703_0971</name>
</gene>
<dbReference type="Pfam" id="PF00072">
    <property type="entry name" value="Response_reg"/>
    <property type="match status" value="1"/>
</dbReference>
<dbReference type="InterPro" id="IPR052893">
    <property type="entry name" value="TCS_response_regulator"/>
</dbReference>
<evidence type="ECO:0000313" key="3">
    <source>
        <dbReference type="EMBL" id="SMC40954.1"/>
    </source>
</evidence>
<name>A0A1W1YXU7_9FLAO</name>
<dbReference type="InterPro" id="IPR011006">
    <property type="entry name" value="CheY-like_superfamily"/>
</dbReference>
<dbReference type="PANTHER" id="PTHR44520:SF2">
    <property type="entry name" value="RESPONSE REGULATOR RCP1"/>
    <property type="match status" value="1"/>
</dbReference>
<sequence>MKVWIIDDDLVSRFATQYGIQQASTPCTIQIFESAMEVLDVVNDKTFLAQDLPDIILLDLVMPNMDGWQFLDELKKSGKHKSGMRIFILSAFAKVKDRQLAKEHPLVHGYFDKPLSRISVDSIFSAIA</sequence>
<dbReference type="SUPFAM" id="SSF52172">
    <property type="entry name" value="CheY-like"/>
    <property type="match status" value="1"/>
</dbReference>
<evidence type="ECO:0000256" key="1">
    <source>
        <dbReference type="PROSITE-ProRule" id="PRU00169"/>
    </source>
</evidence>
<dbReference type="InterPro" id="IPR001789">
    <property type="entry name" value="Sig_transdc_resp-reg_receiver"/>
</dbReference>
<reference evidence="3 4" key="1">
    <citation type="submission" date="2017-04" db="EMBL/GenBank/DDBJ databases">
        <authorList>
            <person name="Afonso C.L."/>
            <person name="Miller P.J."/>
            <person name="Scott M.A."/>
            <person name="Spackman E."/>
            <person name="Goraichik I."/>
            <person name="Dimitrov K.M."/>
            <person name="Suarez D.L."/>
            <person name="Swayne D.E."/>
        </authorList>
    </citation>
    <scope>NUCLEOTIDE SEQUENCE [LARGE SCALE GENOMIC DNA]</scope>
    <source>
        <strain evidence="3 4">DSM 21164</strain>
    </source>
</reference>
<dbReference type="CDD" id="cd00156">
    <property type="entry name" value="REC"/>
    <property type="match status" value="1"/>
</dbReference>
<protein>
    <submittedName>
        <fullName evidence="3">Response regulator receiver domain-containing protein</fullName>
    </submittedName>
</protein>
<dbReference type="STRING" id="504486.SAMN05660703_0971"/>
<dbReference type="Gene3D" id="3.40.50.2300">
    <property type="match status" value="1"/>
</dbReference>
<feature type="domain" description="Response regulatory" evidence="2">
    <location>
        <begin position="2"/>
        <end position="128"/>
    </location>
</feature>
<dbReference type="GO" id="GO:0000160">
    <property type="term" value="P:phosphorelay signal transduction system"/>
    <property type="evidence" value="ECO:0007669"/>
    <property type="project" value="InterPro"/>
</dbReference>
<dbReference type="AlphaFoldDB" id="A0A1W1YXU7"/>
<keyword evidence="4" id="KW-1185">Reference proteome</keyword>
<proteinExistence type="predicted"/>
<keyword evidence="1" id="KW-0597">Phosphoprotein</keyword>
<dbReference type="SMART" id="SM00448">
    <property type="entry name" value="REC"/>
    <property type="match status" value="1"/>
</dbReference>
<evidence type="ECO:0000259" key="2">
    <source>
        <dbReference type="PROSITE" id="PS50110"/>
    </source>
</evidence>
<dbReference type="PANTHER" id="PTHR44520">
    <property type="entry name" value="RESPONSE REGULATOR RCP1-RELATED"/>
    <property type="match status" value="1"/>
</dbReference>
<dbReference type="PROSITE" id="PS50110">
    <property type="entry name" value="RESPONSE_REGULATORY"/>
    <property type="match status" value="1"/>
</dbReference>